<sequence length="155" mass="18183">MAPIPQEWLRYTEADRATLWQGFYEFISFYGERREATSTWFELLPAVNKMGSLRKWSFHQPSNYFRCEKNGMPGRFESLHHEPYYRLRIRACITWRHISASIMSVAPFMIEVEEEFPGLEVLAHCFSAGSHLIIDCSNRRSPKGTRSTRLRSGQT</sequence>
<evidence type="ECO:0000313" key="1">
    <source>
        <dbReference type="EMBL" id="CAA9997270.1"/>
    </source>
</evidence>
<dbReference type="EMBL" id="CADCXU010005654">
    <property type="protein sequence ID" value="CAA9997270.1"/>
    <property type="molecule type" value="Genomic_DNA"/>
</dbReference>
<proteinExistence type="predicted"/>
<dbReference type="AlphaFoldDB" id="A0A6H5G5B6"/>
<gene>
    <name evidence="1" type="ORF">NTEN_LOCUS3587</name>
</gene>
<evidence type="ECO:0000313" key="2">
    <source>
        <dbReference type="Proteomes" id="UP000479000"/>
    </source>
</evidence>
<keyword evidence="2" id="KW-1185">Reference proteome</keyword>
<reference evidence="1 2" key="1">
    <citation type="submission" date="2020-02" db="EMBL/GenBank/DDBJ databases">
        <authorList>
            <person name="Ferguson B K."/>
        </authorList>
    </citation>
    <scope>NUCLEOTIDE SEQUENCE [LARGE SCALE GENOMIC DNA]</scope>
</reference>
<accession>A0A6H5G5B6</accession>
<dbReference type="Proteomes" id="UP000479000">
    <property type="component" value="Unassembled WGS sequence"/>
</dbReference>
<organism evidence="1 2">
    <name type="scientific">Nesidiocoris tenuis</name>
    <dbReference type="NCBI Taxonomy" id="355587"/>
    <lineage>
        <taxon>Eukaryota</taxon>
        <taxon>Metazoa</taxon>
        <taxon>Ecdysozoa</taxon>
        <taxon>Arthropoda</taxon>
        <taxon>Hexapoda</taxon>
        <taxon>Insecta</taxon>
        <taxon>Pterygota</taxon>
        <taxon>Neoptera</taxon>
        <taxon>Paraneoptera</taxon>
        <taxon>Hemiptera</taxon>
        <taxon>Heteroptera</taxon>
        <taxon>Panheteroptera</taxon>
        <taxon>Cimicomorpha</taxon>
        <taxon>Miridae</taxon>
        <taxon>Dicyphina</taxon>
        <taxon>Nesidiocoris</taxon>
    </lineage>
</organism>
<name>A0A6H5G5B6_9HEMI</name>
<protein>
    <submittedName>
        <fullName evidence="1">Uncharacterized protein</fullName>
    </submittedName>
</protein>